<dbReference type="Proteomes" id="UP000243784">
    <property type="component" value="Chromosome"/>
</dbReference>
<dbReference type="STRING" id="535712.A4Z71_06710"/>
<keyword evidence="4" id="KW-0132">Cell division</keyword>
<dbReference type="Pfam" id="PF21922">
    <property type="entry name" value="PBP_dimer_2"/>
    <property type="match status" value="1"/>
</dbReference>
<dbReference type="GO" id="GO:0008658">
    <property type="term" value="F:penicillin binding"/>
    <property type="evidence" value="ECO:0007669"/>
    <property type="project" value="InterPro"/>
</dbReference>
<evidence type="ECO:0000256" key="1">
    <source>
        <dbReference type="SAM" id="SignalP"/>
    </source>
</evidence>
<evidence type="ECO:0000313" key="4">
    <source>
        <dbReference type="EMBL" id="AOY56623.1"/>
    </source>
</evidence>
<organism evidence="4 5">
    <name type="scientific">Candidatus Rhodoluna planktonica</name>
    <dbReference type="NCBI Taxonomy" id="535712"/>
    <lineage>
        <taxon>Bacteria</taxon>
        <taxon>Bacillati</taxon>
        <taxon>Actinomycetota</taxon>
        <taxon>Actinomycetes</taxon>
        <taxon>Micrococcales</taxon>
        <taxon>Microbacteriaceae</taxon>
        <taxon>Luna cluster</taxon>
        <taxon>Luna-1 subcluster</taxon>
        <taxon>Rhodoluna</taxon>
    </lineage>
</organism>
<dbReference type="RefSeq" id="WP_070955121.1">
    <property type="nucleotide sequence ID" value="NZ_CP015208.1"/>
</dbReference>
<evidence type="ECO:0000259" key="3">
    <source>
        <dbReference type="Pfam" id="PF21922"/>
    </source>
</evidence>
<protein>
    <submittedName>
        <fullName evidence="4">Cell division protein FtsI</fullName>
    </submittedName>
</protein>
<keyword evidence="5" id="KW-1185">Reference proteome</keyword>
<name>A0A1D9E0M8_9MICO</name>
<dbReference type="SUPFAM" id="SSF56601">
    <property type="entry name" value="beta-lactamase/transpeptidase-like"/>
    <property type="match status" value="1"/>
</dbReference>
<feature type="domain" description="Penicillin binding protein A dimerisation" evidence="3">
    <location>
        <begin position="52"/>
        <end position="133"/>
    </location>
</feature>
<dbReference type="Gene3D" id="3.90.1310.10">
    <property type="entry name" value="Penicillin-binding protein 2a (Domain 2)"/>
    <property type="match status" value="1"/>
</dbReference>
<dbReference type="AlphaFoldDB" id="A0A1D9E0M8"/>
<gene>
    <name evidence="4" type="ORF">A4Z71_06710</name>
</gene>
<dbReference type="GO" id="GO:0071555">
    <property type="term" value="P:cell wall organization"/>
    <property type="evidence" value="ECO:0007669"/>
    <property type="project" value="TreeGrafter"/>
</dbReference>
<dbReference type="PANTHER" id="PTHR30627:SF24">
    <property type="entry name" value="PENICILLIN-BINDING PROTEIN 4B"/>
    <property type="match status" value="1"/>
</dbReference>
<keyword evidence="4" id="KW-0131">Cell cycle</keyword>
<reference evidence="4 5" key="1">
    <citation type="journal article" date="2016" name="Biochim. Biophys. Acta">
        <title>Photochemical characterization of actinorhodopsin and its functional existence in the natural host.</title>
        <authorList>
            <person name="Nakamura S."/>
            <person name="Kikukawa T."/>
            <person name="Tamogami J."/>
            <person name="Kamiya M."/>
            <person name="Aizawa T."/>
            <person name="Hahn M.W."/>
            <person name="Ihara K."/>
            <person name="Kamo N."/>
            <person name="Demura M."/>
        </authorList>
    </citation>
    <scope>NUCLEOTIDE SEQUENCE [LARGE SCALE GENOMIC DNA]</scope>
    <source>
        <strain evidence="4 5">MWH-Dar1</strain>
    </source>
</reference>
<dbReference type="InterPro" id="IPR012338">
    <property type="entry name" value="Beta-lactam/transpept-like"/>
</dbReference>
<dbReference type="InterPro" id="IPR054120">
    <property type="entry name" value="PBPA_dimer"/>
</dbReference>
<evidence type="ECO:0000259" key="2">
    <source>
        <dbReference type="Pfam" id="PF00905"/>
    </source>
</evidence>
<dbReference type="KEGG" id="rpla:A4Z71_06710"/>
<dbReference type="GO" id="GO:0005886">
    <property type="term" value="C:plasma membrane"/>
    <property type="evidence" value="ECO:0007669"/>
    <property type="project" value="TreeGrafter"/>
</dbReference>
<feature type="domain" description="Penicillin-binding protein transpeptidase" evidence="2">
    <location>
        <begin position="154"/>
        <end position="477"/>
    </location>
</feature>
<keyword evidence="1" id="KW-0732">Signal</keyword>
<evidence type="ECO:0000313" key="5">
    <source>
        <dbReference type="Proteomes" id="UP000243784"/>
    </source>
</evidence>
<dbReference type="EMBL" id="CP015208">
    <property type="protein sequence ID" value="AOY56623.1"/>
    <property type="molecule type" value="Genomic_DNA"/>
</dbReference>
<sequence>MKRELKRVSLVIFVMFLSLFLSATSIQAVNTEELAKDQRNVRAVYDSYKTQRGAILVDGQPIAYSEPADDVYRYLRIYESPMYSAITGFFSIYQGATGLESAMNSYLTGQNSSQFFEQISALLSGNPVQGGSVELTIDPKAQKAAWDALGKMKGAVVAIEPKTGKILAMVSKPGFDANLLAVHSGETSNANYQELLANENGPLLNRALTELYAPGSTFKVIVATAALESGQYTPDSQIPNPVKFQLPGTDVFIQNSGEGKCGGKATVSLADALKLSCNVPFAQLGLALGQDRIRAQAELFGFGKEFEIPMALTPSVYPKGMDEPQTALSAFGQFDDRATVTQMAMVSAAVANGGVLMKPNIIELVQSSNLAVLYQPSDEIASQTMSAGTAALVNQMMVDAVANGVSSNAQISGISVAGKTGTAQNGEDAPYTLWFTGFAPADNPQVAVAVVIADGGGKGQNGRGNSLAAPVARKVMEAVLRK</sequence>
<accession>A0A1D9E0M8</accession>
<dbReference type="PANTHER" id="PTHR30627">
    <property type="entry name" value="PEPTIDOGLYCAN D,D-TRANSPEPTIDASE"/>
    <property type="match status" value="1"/>
</dbReference>
<dbReference type="GO" id="GO:0071972">
    <property type="term" value="F:peptidoglycan L,D-transpeptidase activity"/>
    <property type="evidence" value="ECO:0007669"/>
    <property type="project" value="TreeGrafter"/>
</dbReference>
<dbReference type="InterPro" id="IPR001460">
    <property type="entry name" value="PCN-bd_Tpept"/>
</dbReference>
<feature type="signal peptide" evidence="1">
    <location>
        <begin position="1"/>
        <end position="23"/>
    </location>
</feature>
<proteinExistence type="predicted"/>
<dbReference type="GO" id="GO:0051301">
    <property type="term" value="P:cell division"/>
    <property type="evidence" value="ECO:0007669"/>
    <property type="project" value="UniProtKB-KW"/>
</dbReference>
<dbReference type="Pfam" id="PF00905">
    <property type="entry name" value="Transpeptidase"/>
    <property type="match status" value="1"/>
</dbReference>
<dbReference type="InterPro" id="IPR050515">
    <property type="entry name" value="Beta-lactam/transpept"/>
</dbReference>
<dbReference type="Gene3D" id="3.40.710.10">
    <property type="entry name" value="DD-peptidase/beta-lactamase superfamily"/>
    <property type="match status" value="1"/>
</dbReference>
<dbReference type="OrthoDB" id="9766847at2"/>
<feature type="chain" id="PRO_5039638864" evidence="1">
    <location>
        <begin position="24"/>
        <end position="482"/>
    </location>
</feature>